<gene>
    <name evidence="1" type="ORF">KW502_10945</name>
</gene>
<dbReference type="RefSeq" id="WP_219040601.1">
    <property type="nucleotide sequence ID" value="NZ_JAHWDF010000011.1"/>
</dbReference>
<name>A0ABS6W371_9FLAO</name>
<comment type="caution">
    <text evidence="1">The sequence shown here is derived from an EMBL/GenBank/DDBJ whole genome shotgun (WGS) entry which is preliminary data.</text>
</comment>
<evidence type="ECO:0000313" key="1">
    <source>
        <dbReference type="EMBL" id="MBW2962317.1"/>
    </source>
</evidence>
<evidence type="ECO:0000313" key="2">
    <source>
        <dbReference type="Proteomes" id="UP000719267"/>
    </source>
</evidence>
<keyword evidence="2" id="KW-1185">Reference proteome</keyword>
<dbReference type="EMBL" id="JAHWDF010000011">
    <property type="protein sequence ID" value="MBW2962317.1"/>
    <property type="molecule type" value="Genomic_DNA"/>
</dbReference>
<sequence>MIIQATNIYAMDSGRVPNTSYWGDLRNTSYYAHLDNNVLGCYLGDNNNQYTITRGLMTFDVSAISSIPENASVKLKVKLNTLQGTSISTSTVSFWDGDLSNQDGGSIEANRFSAYLQSQTRLSDIVEVSDERVYTFTLNDNARQSIISQQNIWHPTLINEDYDWGDTPPPPIQSNLIGVYGTDLASAQLVIENLPKPLSLENWSNMNGILRNNIEKINS</sequence>
<proteinExistence type="predicted"/>
<protein>
    <submittedName>
        <fullName evidence="1">Uncharacterized protein</fullName>
    </submittedName>
</protein>
<dbReference type="Proteomes" id="UP000719267">
    <property type="component" value="Unassembled WGS sequence"/>
</dbReference>
<organism evidence="1 2">
    <name type="scientific">Mesonia aestuariivivens</name>
    <dbReference type="NCBI Taxonomy" id="2796128"/>
    <lineage>
        <taxon>Bacteria</taxon>
        <taxon>Pseudomonadati</taxon>
        <taxon>Bacteroidota</taxon>
        <taxon>Flavobacteriia</taxon>
        <taxon>Flavobacteriales</taxon>
        <taxon>Flavobacteriaceae</taxon>
        <taxon>Mesonia</taxon>
    </lineage>
</organism>
<accession>A0ABS6W371</accession>
<reference evidence="1 2" key="1">
    <citation type="submission" date="2021-07" db="EMBL/GenBank/DDBJ databases">
        <title>Mesonia aestuariivivens sp. nov., isolated from a tidal flat.</title>
        <authorList>
            <person name="Kim Y.-O."/>
            <person name="Yoon J.-H."/>
        </authorList>
    </citation>
    <scope>NUCLEOTIDE SEQUENCE [LARGE SCALE GENOMIC DNA]</scope>
    <source>
        <strain evidence="1 2">JHPTF-M18</strain>
    </source>
</reference>